<gene>
    <name evidence="2" type="ORF">FHS94_001829</name>
</gene>
<keyword evidence="1" id="KW-1133">Transmembrane helix</keyword>
<dbReference type="AlphaFoldDB" id="A0A7W9BDH5"/>
<proteinExistence type="predicted"/>
<feature type="transmembrane region" description="Helical" evidence="1">
    <location>
        <begin position="44"/>
        <end position="66"/>
    </location>
</feature>
<comment type="caution">
    <text evidence="2">The sequence shown here is derived from an EMBL/GenBank/DDBJ whole genome shotgun (WGS) entry which is preliminary data.</text>
</comment>
<feature type="transmembrane region" description="Helical" evidence="1">
    <location>
        <begin position="78"/>
        <end position="98"/>
    </location>
</feature>
<keyword evidence="1" id="KW-0812">Transmembrane</keyword>
<accession>A0A7W9BDH5</accession>
<dbReference type="RefSeq" id="WP_184056886.1">
    <property type="nucleotide sequence ID" value="NZ_JACIJK010000005.1"/>
</dbReference>
<reference evidence="2 3" key="1">
    <citation type="submission" date="2020-08" db="EMBL/GenBank/DDBJ databases">
        <title>Genomic Encyclopedia of Type Strains, Phase IV (KMG-IV): sequencing the most valuable type-strain genomes for metagenomic binning, comparative biology and taxonomic classification.</title>
        <authorList>
            <person name="Goeker M."/>
        </authorList>
    </citation>
    <scope>NUCLEOTIDE SEQUENCE [LARGE SCALE GENOMIC DNA]</scope>
    <source>
        <strain evidence="2 3">DSM 100044</strain>
    </source>
</reference>
<dbReference type="Proteomes" id="UP000546200">
    <property type="component" value="Unassembled WGS sequence"/>
</dbReference>
<protein>
    <submittedName>
        <fullName evidence="2">Uncharacterized protein</fullName>
    </submittedName>
</protein>
<feature type="transmembrane region" description="Helical" evidence="1">
    <location>
        <begin position="110"/>
        <end position="130"/>
    </location>
</feature>
<keyword evidence="3" id="KW-1185">Reference proteome</keyword>
<feature type="transmembrane region" description="Helical" evidence="1">
    <location>
        <begin position="14"/>
        <end position="32"/>
    </location>
</feature>
<sequence>MPATPALRRYNKRVLISCAAYGFSLVGGISYFNNHPGAHGPTAYLAAVIPALAIIGVFVAVGRYLVEERDEYLRMLMVRQSLVATAFALSLATLWGFLNSFDLAPRIDSYYVAVVWFAGLGVGSCVNALIERRAR</sequence>
<evidence type="ECO:0000313" key="3">
    <source>
        <dbReference type="Proteomes" id="UP000546200"/>
    </source>
</evidence>
<keyword evidence="1" id="KW-0472">Membrane</keyword>
<name>A0A7W9BDH5_9SPHN</name>
<evidence type="ECO:0000256" key="1">
    <source>
        <dbReference type="SAM" id="Phobius"/>
    </source>
</evidence>
<evidence type="ECO:0000313" key="2">
    <source>
        <dbReference type="EMBL" id="MBB5714988.1"/>
    </source>
</evidence>
<dbReference type="EMBL" id="JACIJK010000005">
    <property type="protein sequence ID" value="MBB5714988.1"/>
    <property type="molecule type" value="Genomic_DNA"/>
</dbReference>
<organism evidence="2 3">
    <name type="scientific">Sphingomonas aerophila</name>
    <dbReference type="NCBI Taxonomy" id="1344948"/>
    <lineage>
        <taxon>Bacteria</taxon>
        <taxon>Pseudomonadati</taxon>
        <taxon>Pseudomonadota</taxon>
        <taxon>Alphaproteobacteria</taxon>
        <taxon>Sphingomonadales</taxon>
        <taxon>Sphingomonadaceae</taxon>
        <taxon>Sphingomonas</taxon>
    </lineage>
</organism>